<sequence>MPLGTLALLPAVQILRRKPPPLSTLDSDLLRPDASKGFESLSTICEAIQGMSLNTVVFVTSHWQQIWPWLRALSKCCLKKEPTTPEGAEIVDKMLFISPILLTYRLYRSDYSGNFRQEIGVILKETPETLGLATELWLLATRTDHQSIRYHCDAVGLLLECYVDAEGTTKTQAKASFEKVLRNPEWDMMGSALQCLKFFALPKEVTCYTLRSVLFLVNTVTELYEEEFHDISVAKGGIRWSCYVISKLSSPTKRYGDSHLDDVTMCISQCLQYLFRCINRESAVTARALDEGILRAMFGSTRLLVYDNQIRQDRAITSLSANYTKILLHITYRLLYRSILVRVIRAIKKIENLGLMDLGVLRGLPKSVLRAWTQLREEAWKRNTIKKVKDLESVHLRCDGIQCDHIDSVAISRGFKRCGGCRSVFYCSPSCQKNAWKEHREECKRLKKESLKGGGASFSTKLDYAFRRKQIEHDYKESSDRIQELRNQRKVDFPEEQDYQTVVWMYYYDVPVRLEVEERTAALRSINKDLDETIAVISVIPSALGDRKPLITCIRSPDIDFENH</sequence>
<dbReference type="SUPFAM" id="SSF144232">
    <property type="entry name" value="HIT/MYND zinc finger-like"/>
    <property type="match status" value="1"/>
</dbReference>
<dbReference type="Proteomes" id="UP001437256">
    <property type="component" value="Unassembled WGS sequence"/>
</dbReference>
<keyword evidence="1" id="KW-0479">Metal-binding</keyword>
<dbReference type="Gene3D" id="6.10.140.2220">
    <property type="match status" value="1"/>
</dbReference>
<evidence type="ECO:0000259" key="5">
    <source>
        <dbReference type="PROSITE" id="PS50865"/>
    </source>
</evidence>
<dbReference type="PROSITE" id="PS50865">
    <property type="entry name" value="ZF_MYND_2"/>
    <property type="match status" value="1"/>
</dbReference>
<accession>A0ABR2ZV34</accession>
<reference evidence="6 7" key="1">
    <citation type="submission" date="2024-05" db="EMBL/GenBank/DDBJ databases">
        <title>A draft genome resource for the thread blight pathogen Marasmius tenuissimus strain MS-2.</title>
        <authorList>
            <person name="Yulfo-Soto G.E."/>
            <person name="Baruah I.K."/>
            <person name="Amoako-Attah I."/>
            <person name="Bukari Y."/>
            <person name="Meinhardt L.W."/>
            <person name="Bailey B.A."/>
            <person name="Cohen S.P."/>
        </authorList>
    </citation>
    <scope>NUCLEOTIDE SEQUENCE [LARGE SCALE GENOMIC DNA]</scope>
    <source>
        <strain evidence="6 7">MS-2</strain>
    </source>
</reference>
<evidence type="ECO:0000313" key="6">
    <source>
        <dbReference type="EMBL" id="KAL0064167.1"/>
    </source>
</evidence>
<dbReference type="EMBL" id="JBBXMP010000066">
    <property type="protein sequence ID" value="KAL0064167.1"/>
    <property type="molecule type" value="Genomic_DNA"/>
</dbReference>
<keyword evidence="2 4" id="KW-0863">Zinc-finger</keyword>
<name>A0ABR2ZV34_9AGAR</name>
<protein>
    <recommendedName>
        <fullName evidence="5">MYND-type domain-containing protein</fullName>
    </recommendedName>
</protein>
<organism evidence="6 7">
    <name type="scientific">Marasmius tenuissimus</name>
    <dbReference type="NCBI Taxonomy" id="585030"/>
    <lineage>
        <taxon>Eukaryota</taxon>
        <taxon>Fungi</taxon>
        <taxon>Dikarya</taxon>
        <taxon>Basidiomycota</taxon>
        <taxon>Agaricomycotina</taxon>
        <taxon>Agaricomycetes</taxon>
        <taxon>Agaricomycetidae</taxon>
        <taxon>Agaricales</taxon>
        <taxon>Marasmiineae</taxon>
        <taxon>Marasmiaceae</taxon>
        <taxon>Marasmius</taxon>
    </lineage>
</organism>
<dbReference type="Pfam" id="PF01753">
    <property type="entry name" value="zf-MYND"/>
    <property type="match status" value="1"/>
</dbReference>
<comment type="caution">
    <text evidence="6">The sequence shown here is derived from an EMBL/GenBank/DDBJ whole genome shotgun (WGS) entry which is preliminary data.</text>
</comment>
<keyword evidence="3" id="KW-0862">Zinc</keyword>
<evidence type="ECO:0000256" key="1">
    <source>
        <dbReference type="ARBA" id="ARBA00022723"/>
    </source>
</evidence>
<keyword evidence="7" id="KW-1185">Reference proteome</keyword>
<evidence type="ECO:0000256" key="4">
    <source>
        <dbReference type="PROSITE-ProRule" id="PRU00134"/>
    </source>
</evidence>
<dbReference type="InterPro" id="IPR002893">
    <property type="entry name" value="Znf_MYND"/>
</dbReference>
<evidence type="ECO:0000313" key="7">
    <source>
        <dbReference type="Proteomes" id="UP001437256"/>
    </source>
</evidence>
<evidence type="ECO:0000256" key="2">
    <source>
        <dbReference type="ARBA" id="ARBA00022771"/>
    </source>
</evidence>
<proteinExistence type="predicted"/>
<evidence type="ECO:0000256" key="3">
    <source>
        <dbReference type="ARBA" id="ARBA00022833"/>
    </source>
</evidence>
<feature type="domain" description="MYND-type" evidence="5">
    <location>
        <begin position="403"/>
        <end position="443"/>
    </location>
</feature>
<gene>
    <name evidence="6" type="ORF">AAF712_008889</name>
</gene>